<dbReference type="InterPro" id="IPR012340">
    <property type="entry name" value="NA-bd_OB-fold"/>
</dbReference>
<accession>A0ABP9UJM3</accession>
<reference evidence="4 5" key="1">
    <citation type="submission" date="2024-02" db="EMBL/GenBank/DDBJ databases">
        <title>Haloferula sargassicola NBRC 104335.</title>
        <authorList>
            <person name="Ichikawa N."/>
            <person name="Katano-Makiyama Y."/>
            <person name="Hidaka K."/>
        </authorList>
    </citation>
    <scope>NUCLEOTIDE SEQUENCE [LARGE SCALE GENOMIC DNA]</scope>
    <source>
        <strain evidence="4 5">NBRC 104335</strain>
    </source>
</reference>
<feature type="domain" description="Conserved virulence factor B-like winged helix" evidence="3">
    <location>
        <begin position="221"/>
        <end position="277"/>
    </location>
</feature>
<comment type="caution">
    <text evidence="4">The sequence shown here is derived from an EMBL/GenBank/DDBJ whole genome shotgun (WGS) entry which is preliminary data.</text>
</comment>
<organism evidence="4 5">
    <name type="scientific">Haloferula sargassicola</name>
    <dbReference type="NCBI Taxonomy" id="490096"/>
    <lineage>
        <taxon>Bacteria</taxon>
        <taxon>Pseudomonadati</taxon>
        <taxon>Verrucomicrobiota</taxon>
        <taxon>Verrucomicrobiia</taxon>
        <taxon>Verrucomicrobiales</taxon>
        <taxon>Verrucomicrobiaceae</taxon>
        <taxon>Haloferula</taxon>
    </lineage>
</organism>
<comment type="similarity">
    <text evidence="1">Belongs to the CvfB family.</text>
</comment>
<name>A0ABP9UJM3_9BACT</name>
<evidence type="ECO:0000259" key="3">
    <source>
        <dbReference type="Pfam" id="PF17783"/>
    </source>
</evidence>
<dbReference type="EMBL" id="BAABRI010000001">
    <property type="protein sequence ID" value="GAA5480832.1"/>
    <property type="molecule type" value="Genomic_DNA"/>
</dbReference>
<dbReference type="PANTHER" id="PTHR37296">
    <property type="entry name" value="CONSERVED VIRULENCE FACTOR B"/>
    <property type="match status" value="1"/>
</dbReference>
<proteinExistence type="inferred from homology"/>
<dbReference type="Pfam" id="PF13509">
    <property type="entry name" value="S1_2"/>
    <property type="match status" value="1"/>
</dbReference>
<evidence type="ECO:0000313" key="4">
    <source>
        <dbReference type="EMBL" id="GAA5480832.1"/>
    </source>
</evidence>
<protein>
    <submittedName>
        <fullName evidence="4">Conserved virulence factor B</fullName>
    </submittedName>
</protein>
<dbReference type="InterPro" id="IPR014464">
    <property type="entry name" value="CvfB_fam"/>
</dbReference>
<dbReference type="Gene3D" id="2.40.50.140">
    <property type="entry name" value="Nucleic acid-binding proteins"/>
    <property type="match status" value="2"/>
</dbReference>
<sequence length="288" mass="31893">MADLGDIAMLRVVRERKYGLGLDSEGPLGEVLLPRAEMPDTWEIGGLVSVFLYTDSDDRPIATTRRPKAKPGEFAALKVVATTNFGAFLDWGLTKDLLLPFGEQKTQVRTGHRIVVRVEVDEESGRIIASQKLGRYLEQSMRPPFVAGDEVEALVYARTELGYKAVVNGRYGGLIYQNEVFQPVRPGDRLTAFVSLVRPDGKLDLALQAKGRAKIDDFEADLLRYLQRLGGFSPLSDRSPAGEIHDELGVSKKTFKQAVGALYRKRKITVSDEGIRLVGQSDWSPGEE</sequence>
<dbReference type="InterPro" id="IPR039566">
    <property type="entry name" value="CvfB_S1_st"/>
</dbReference>
<gene>
    <name evidence="4" type="primary">cvfB</name>
    <name evidence="4" type="ORF">Hsar01_00036</name>
</gene>
<dbReference type="InterPro" id="IPR036388">
    <property type="entry name" value="WH-like_DNA-bd_sf"/>
</dbReference>
<keyword evidence="5" id="KW-1185">Reference proteome</keyword>
<dbReference type="PIRSF" id="PIRSF012524">
    <property type="entry name" value="YitL_S1"/>
    <property type="match status" value="1"/>
</dbReference>
<dbReference type="RefSeq" id="WP_353564991.1">
    <property type="nucleotide sequence ID" value="NZ_BAABRI010000001.1"/>
</dbReference>
<evidence type="ECO:0000313" key="5">
    <source>
        <dbReference type="Proteomes" id="UP001476282"/>
    </source>
</evidence>
<dbReference type="Pfam" id="PF17783">
    <property type="entry name" value="WHD_CvfB"/>
    <property type="match status" value="1"/>
</dbReference>
<dbReference type="Proteomes" id="UP001476282">
    <property type="component" value="Unassembled WGS sequence"/>
</dbReference>
<dbReference type="Gene3D" id="1.10.10.10">
    <property type="entry name" value="Winged helix-like DNA-binding domain superfamily/Winged helix DNA-binding domain"/>
    <property type="match status" value="1"/>
</dbReference>
<evidence type="ECO:0000256" key="1">
    <source>
        <dbReference type="PIRNR" id="PIRNR012524"/>
    </source>
</evidence>
<dbReference type="InterPro" id="IPR040764">
    <property type="entry name" value="CvfB_WH"/>
</dbReference>
<feature type="domain" description="Conserved virulence factor B first S1" evidence="2">
    <location>
        <begin position="4"/>
        <end position="64"/>
    </location>
</feature>
<evidence type="ECO:0000259" key="2">
    <source>
        <dbReference type="Pfam" id="PF13509"/>
    </source>
</evidence>
<dbReference type="PANTHER" id="PTHR37296:SF1">
    <property type="entry name" value="CONSERVED VIRULENCE FACTOR B"/>
    <property type="match status" value="1"/>
</dbReference>